<feature type="binding site" evidence="8">
    <location>
        <begin position="413"/>
        <end position="415"/>
    </location>
    <ligand>
        <name>GTP</name>
        <dbReference type="ChEBI" id="CHEBI:37565"/>
    </ligand>
</feature>
<keyword evidence="3 8" id="KW-0479">Metal-binding</keyword>
<dbReference type="eggNOG" id="COG0104">
    <property type="taxonomic scope" value="Bacteria"/>
</dbReference>
<dbReference type="PROSITE" id="PS01266">
    <property type="entry name" value="ADENYLOSUCCIN_SYN_1"/>
    <property type="match status" value="1"/>
</dbReference>
<dbReference type="PROSITE" id="PS00513">
    <property type="entry name" value="ADENYLOSUCCIN_SYN_2"/>
    <property type="match status" value="1"/>
</dbReference>
<feature type="binding site" evidence="8">
    <location>
        <position position="13"/>
    </location>
    <ligand>
        <name>Mg(2+)</name>
        <dbReference type="ChEBI" id="CHEBI:18420"/>
    </ligand>
</feature>
<feature type="active site" evidence="9">
    <location>
        <position position="141"/>
    </location>
</feature>
<dbReference type="EC" id="6.3.4.4" evidence="8 10"/>
<dbReference type="InterPro" id="IPR001114">
    <property type="entry name" value="Adenylosuccinate_synthetase"/>
</dbReference>
<feature type="binding site" evidence="8">
    <location>
        <position position="40"/>
    </location>
    <ligand>
        <name>Mg(2+)</name>
        <dbReference type="ChEBI" id="CHEBI:18420"/>
    </ligand>
</feature>
<keyword evidence="8" id="KW-0963">Cytoplasm</keyword>
<feature type="binding site" evidence="8">
    <location>
        <position position="305"/>
    </location>
    <ligand>
        <name>GTP</name>
        <dbReference type="ChEBI" id="CHEBI:37565"/>
    </ligand>
</feature>
<dbReference type="GO" id="GO:0004019">
    <property type="term" value="F:adenylosuccinate synthase activity"/>
    <property type="evidence" value="ECO:0007669"/>
    <property type="project" value="UniProtKB-UniRule"/>
</dbReference>
<keyword evidence="2 8" id="KW-0436">Ligase</keyword>
<organism evidence="11 12">
    <name type="scientific">Paracoccus aminophilus JCM 7686</name>
    <dbReference type="NCBI Taxonomy" id="1367847"/>
    <lineage>
        <taxon>Bacteria</taxon>
        <taxon>Pseudomonadati</taxon>
        <taxon>Pseudomonadota</taxon>
        <taxon>Alphaproteobacteria</taxon>
        <taxon>Rhodobacterales</taxon>
        <taxon>Paracoccaceae</taxon>
        <taxon>Paracoccus</taxon>
    </lineage>
</organism>
<evidence type="ECO:0000256" key="7">
    <source>
        <dbReference type="ARBA" id="ARBA00023134"/>
    </source>
</evidence>
<feature type="binding site" description="in other chain" evidence="8">
    <location>
        <position position="239"/>
    </location>
    <ligand>
        <name>IMP</name>
        <dbReference type="ChEBI" id="CHEBI:58053"/>
        <note>ligand shared between dimeric partners</note>
    </ligand>
</feature>
<accession>S5Y1L7</accession>
<dbReference type="InterPro" id="IPR018220">
    <property type="entry name" value="Adenylosuccin_syn_GTP-bd"/>
</dbReference>
<dbReference type="PANTHER" id="PTHR11846:SF0">
    <property type="entry name" value="ADENYLOSUCCINATE SYNTHETASE"/>
    <property type="match status" value="1"/>
</dbReference>
<dbReference type="Gene3D" id="3.40.440.10">
    <property type="entry name" value="Adenylosuccinate Synthetase, subunit A, domain 1"/>
    <property type="match status" value="1"/>
</dbReference>
<dbReference type="GO" id="GO:0005737">
    <property type="term" value="C:cytoplasm"/>
    <property type="evidence" value="ECO:0007669"/>
    <property type="project" value="UniProtKB-SubCell"/>
</dbReference>
<feature type="binding site" description="in other chain" evidence="8">
    <location>
        <position position="224"/>
    </location>
    <ligand>
        <name>IMP</name>
        <dbReference type="ChEBI" id="CHEBI:58053"/>
        <note>ligand shared between dimeric partners</note>
    </ligand>
</feature>
<comment type="catalytic activity">
    <reaction evidence="8 10">
        <text>IMP + L-aspartate + GTP = N(6)-(1,2-dicarboxyethyl)-AMP + GDP + phosphate + 2 H(+)</text>
        <dbReference type="Rhea" id="RHEA:15753"/>
        <dbReference type="ChEBI" id="CHEBI:15378"/>
        <dbReference type="ChEBI" id="CHEBI:29991"/>
        <dbReference type="ChEBI" id="CHEBI:37565"/>
        <dbReference type="ChEBI" id="CHEBI:43474"/>
        <dbReference type="ChEBI" id="CHEBI:57567"/>
        <dbReference type="ChEBI" id="CHEBI:58053"/>
        <dbReference type="ChEBI" id="CHEBI:58189"/>
        <dbReference type="EC" id="6.3.4.4"/>
    </reaction>
</comment>
<dbReference type="HAMAP" id="MF_00011">
    <property type="entry name" value="Adenylosucc_synth"/>
    <property type="match status" value="1"/>
</dbReference>
<evidence type="ECO:0000256" key="9">
    <source>
        <dbReference type="PROSITE-ProRule" id="PRU10134"/>
    </source>
</evidence>
<dbReference type="EMBL" id="CP006650">
    <property type="protein sequence ID" value="AGT09600.1"/>
    <property type="molecule type" value="Genomic_DNA"/>
</dbReference>
<dbReference type="NCBIfam" id="TIGR00184">
    <property type="entry name" value="purA"/>
    <property type="match status" value="1"/>
</dbReference>
<feature type="binding site" evidence="8">
    <location>
        <begin position="12"/>
        <end position="18"/>
    </location>
    <ligand>
        <name>GTP</name>
        <dbReference type="ChEBI" id="CHEBI:37565"/>
    </ligand>
</feature>
<dbReference type="AlphaFoldDB" id="S5Y1L7"/>
<evidence type="ECO:0000256" key="4">
    <source>
        <dbReference type="ARBA" id="ARBA00022741"/>
    </source>
</evidence>
<dbReference type="FunFam" id="3.90.170.10:FF:000001">
    <property type="entry name" value="Adenylosuccinate synthetase"/>
    <property type="match status" value="1"/>
</dbReference>
<feature type="binding site" evidence="8">
    <location>
        <begin position="331"/>
        <end position="333"/>
    </location>
    <ligand>
        <name>GTP</name>
        <dbReference type="ChEBI" id="CHEBI:37565"/>
    </ligand>
</feature>
<dbReference type="Pfam" id="PF00709">
    <property type="entry name" value="Adenylsucc_synt"/>
    <property type="match status" value="1"/>
</dbReference>
<dbReference type="HOGENOM" id="CLU_029848_0_0_5"/>
<dbReference type="InterPro" id="IPR042110">
    <property type="entry name" value="Adenylosuccinate_synth_dom2"/>
</dbReference>
<comment type="subunit">
    <text evidence="1 8">Homodimer.</text>
</comment>
<dbReference type="Gene3D" id="1.10.300.10">
    <property type="entry name" value="Adenylosuccinate Synthetase, subunit A, domain 2"/>
    <property type="match status" value="1"/>
</dbReference>
<dbReference type="PANTHER" id="PTHR11846">
    <property type="entry name" value="ADENYLOSUCCINATE SYNTHETASE"/>
    <property type="match status" value="1"/>
</dbReference>
<evidence type="ECO:0000313" key="12">
    <source>
        <dbReference type="Proteomes" id="UP000015480"/>
    </source>
</evidence>
<feature type="active site" description="Proton donor" evidence="8">
    <location>
        <position position="41"/>
    </location>
</feature>
<dbReference type="InterPro" id="IPR027417">
    <property type="entry name" value="P-loop_NTPase"/>
</dbReference>
<protein>
    <recommendedName>
        <fullName evidence="8 10">Adenylosuccinate synthetase</fullName>
        <shortName evidence="8">AMPSase</shortName>
        <shortName evidence="8">AdSS</shortName>
        <ecNumber evidence="8 10">6.3.4.4</ecNumber>
    </recommendedName>
    <alternativeName>
        <fullName evidence="8">IMP--aspartate ligase</fullName>
    </alternativeName>
</protein>
<evidence type="ECO:0000256" key="2">
    <source>
        <dbReference type="ARBA" id="ARBA00022598"/>
    </source>
</evidence>
<keyword evidence="4 8" id="KW-0547">Nucleotide-binding</keyword>
<dbReference type="UniPathway" id="UPA00075">
    <property type="reaction ID" value="UER00335"/>
</dbReference>
<feature type="binding site" description="in other chain" evidence="8">
    <location>
        <position position="130"/>
    </location>
    <ligand>
        <name>IMP</name>
        <dbReference type="ChEBI" id="CHEBI:58053"/>
        <note>ligand shared between dimeric partners</note>
    </ligand>
</feature>
<comment type="similarity">
    <text evidence="8 10">Belongs to the adenylosuccinate synthetase family.</text>
</comment>
<dbReference type="InterPro" id="IPR033128">
    <property type="entry name" value="Adenylosuccin_syn_Lys_AS"/>
</dbReference>
<gene>
    <name evidence="8" type="primary">purA</name>
    <name evidence="11" type="ORF">JCM7686_2532</name>
</gene>
<dbReference type="InterPro" id="IPR042111">
    <property type="entry name" value="Adenylosuccinate_synth_dom3"/>
</dbReference>
<feature type="binding site" description="in other chain" evidence="8">
    <location>
        <begin position="13"/>
        <end position="16"/>
    </location>
    <ligand>
        <name>IMP</name>
        <dbReference type="ChEBI" id="CHEBI:58053"/>
        <note>ligand shared between dimeric partners</note>
    </ligand>
</feature>
<evidence type="ECO:0000256" key="3">
    <source>
        <dbReference type="ARBA" id="ARBA00022723"/>
    </source>
</evidence>
<comment type="pathway">
    <text evidence="8 10">Purine metabolism; AMP biosynthesis via de novo pathway; AMP from IMP: step 1/2.</text>
</comment>
<dbReference type="GO" id="GO:0044208">
    <property type="term" value="P:'de novo' AMP biosynthetic process"/>
    <property type="evidence" value="ECO:0007669"/>
    <property type="project" value="UniProtKB-UniRule"/>
</dbReference>
<comment type="function">
    <text evidence="8">Plays an important role in the de novo pathway of purine nucleotide biosynthesis. Catalyzes the first committed step in the biosynthesis of AMP from IMP.</text>
</comment>
<keyword evidence="5 8" id="KW-0658">Purine biosynthesis</keyword>
<evidence type="ECO:0000256" key="10">
    <source>
        <dbReference type="RuleBase" id="RU000520"/>
    </source>
</evidence>
<dbReference type="GO" id="GO:0000287">
    <property type="term" value="F:magnesium ion binding"/>
    <property type="evidence" value="ECO:0007669"/>
    <property type="project" value="UniProtKB-UniRule"/>
</dbReference>
<feature type="binding site" description="in other chain" evidence="8">
    <location>
        <position position="303"/>
    </location>
    <ligand>
        <name>IMP</name>
        <dbReference type="ChEBI" id="CHEBI:58053"/>
        <note>ligand shared between dimeric partners</note>
    </ligand>
</feature>
<evidence type="ECO:0000256" key="5">
    <source>
        <dbReference type="ARBA" id="ARBA00022755"/>
    </source>
</evidence>
<proteinExistence type="inferred from homology"/>
<dbReference type="Gene3D" id="3.90.170.10">
    <property type="entry name" value="Adenylosuccinate Synthetase, subunit A, domain 3"/>
    <property type="match status" value="1"/>
</dbReference>
<dbReference type="Proteomes" id="UP000015480">
    <property type="component" value="Chromosome"/>
</dbReference>
<dbReference type="SMART" id="SM00788">
    <property type="entry name" value="Adenylsucc_synt"/>
    <property type="match status" value="1"/>
</dbReference>
<dbReference type="SUPFAM" id="SSF52540">
    <property type="entry name" value="P-loop containing nucleoside triphosphate hydrolases"/>
    <property type="match status" value="1"/>
</dbReference>
<feature type="binding site" evidence="8">
    <location>
        <position position="144"/>
    </location>
    <ligand>
        <name>IMP</name>
        <dbReference type="ChEBI" id="CHEBI:58053"/>
        <note>ligand shared between dimeric partners</note>
    </ligand>
</feature>
<keyword evidence="12" id="KW-1185">Reference proteome</keyword>
<feature type="active site" description="Proton acceptor" evidence="8">
    <location>
        <position position="13"/>
    </location>
</feature>
<dbReference type="NCBIfam" id="NF002223">
    <property type="entry name" value="PRK01117.1"/>
    <property type="match status" value="1"/>
</dbReference>
<comment type="subcellular location">
    <subcellularLocation>
        <location evidence="8">Cytoplasm</location>
    </subcellularLocation>
</comment>
<dbReference type="InterPro" id="IPR042109">
    <property type="entry name" value="Adenylosuccinate_synth_dom1"/>
</dbReference>
<feature type="binding site" evidence="8">
    <location>
        <begin position="299"/>
        <end position="305"/>
    </location>
    <ligand>
        <name>substrate</name>
    </ligand>
</feature>
<keyword evidence="7 8" id="KW-0342">GTP-binding</keyword>
<comment type="cofactor">
    <cofactor evidence="8">
        <name>Mg(2+)</name>
        <dbReference type="ChEBI" id="CHEBI:18420"/>
    </cofactor>
    <text evidence="8">Binds 1 Mg(2+) ion per subunit.</text>
</comment>
<dbReference type="CDD" id="cd03108">
    <property type="entry name" value="AdSS"/>
    <property type="match status" value="1"/>
</dbReference>
<dbReference type="GO" id="GO:0046040">
    <property type="term" value="P:IMP metabolic process"/>
    <property type="evidence" value="ECO:0007669"/>
    <property type="project" value="TreeGrafter"/>
</dbReference>
<name>S5Y1L7_PARAH</name>
<evidence type="ECO:0000313" key="11">
    <source>
        <dbReference type="EMBL" id="AGT09600.1"/>
    </source>
</evidence>
<dbReference type="STRING" id="1367847.JCM7686_2532"/>
<dbReference type="KEGG" id="pami:JCM7686_2532"/>
<dbReference type="PATRIC" id="fig|1367847.3.peg.2535"/>
<reference evidence="11 12" key="1">
    <citation type="journal article" date="2014" name="BMC Genomics">
        <title>Architecture and functions of a multipartite genome of the methylotrophic bacterium Paracoccus aminophilus JCM 7686, containing primary and secondary chromids.</title>
        <authorList>
            <person name="Dziewit L."/>
            <person name="Czarnecki J."/>
            <person name="Wibberg D."/>
            <person name="Radlinska M."/>
            <person name="Mrozek P."/>
            <person name="Szymczak M."/>
            <person name="Schluter A."/>
            <person name="Puhler A."/>
            <person name="Bartosik D."/>
        </authorList>
    </citation>
    <scope>NUCLEOTIDE SEQUENCE [LARGE SCALE GENOMIC DNA]</scope>
    <source>
        <strain evidence="11">JCM 7686</strain>
    </source>
</reference>
<evidence type="ECO:0000256" key="6">
    <source>
        <dbReference type="ARBA" id="ARBA00022842"/>
    </source>
</evidence>
<evidence type="ECO:0000256" key="1">
    <source>
        <dbReference type="ARBA" id="ARBA00011738"/>
    </source>
</evidence>
<sequence>MANVVVVGAQWGDEGKGKIVDWLSERADIIARFQGGHNAGHTLVIGEQVYKLSLLPSGIVRKGKMAVIGNGVVLDPWALFAEIDKLTAQGIEISPASLMIAENTPLILPLHQDLDRLREEAAGSSKIGTTGRGIGPAYEDKVGRRTIRVADLGDIETLDARLDRLLAHHDPLRKGLGAEPIDREELKAKLLEIAPKLLAYAQPVWKVLNDERRAGKRILFEGAQGSLLDIDFGTYPYVTSSTTMSGMAATGTGLGPSSIGFVLGIVKAYTTRVGSGPFPTELEDADGQRLGERGHEFGTVTGRKRRCGWFDAVLVRQTCAISGVNGIALTKLDVLDGFKTLKICVGYEIDGTRYDYLPTAAALQAKVTPIYEELEGWSESTEGARSWADLPAAAIKYVRRIEELIQCPVALLSTSPERDDTILVTDPFAD</sequence>
<dbReference type="OrthoDB" id="9807553at2"/>
<evidence type="ECO:0000256" key="8">
    <source>
        <dbReference type="HAMAP-Rule" id="MF_00011"/>
    </source>
</evidence>
<dbReference type="RefSeq" id="WP_020951238.1">
    <property type="nucleotide sequence ID" value="NC_022041.1"/>
</dbReference>
<feature type="binding site" evidence="8">
    <location>
        <begin position="40"/>
        <end position="42"/>
    </location>
    <ligand>
        <name>GTP</name>
        <dbReference type="ChEBI" id="CHEBI:37565"/>
    </ligand>
</feature>
<dbReference type="FunFam" id="1.10.300.10:FF:000001">
    <property type="entry name" value="Adenylosuccinate synthetase"/>
    <property type="match status" value="1"/>
</dbReference>
<keyword evidence="6 8" id="KW-0460">Magnesium</keyword>
<feature type="binding site" description="in other chain" evidence="8">
    <location>
        <begin position="38"/>
        <end position="41"/>
    </location>
    <ligand>
        <name>IMP</name>
        <dbReference type="ChEBI" id="CHEBI:58053"/>
        <note>ligand shared between dimeric partners</note>
    </ligand>
</feature>
<dbReference type="GO" id="GO:0005525">
    <property type="term" value="F:GTP binding"/>
    <property type="evidence" value="ECO:0007669"/>
    <property type="project" value="UniProtKB-UniRule"/>
</dbReference>